<dbReference type="EMBL" id="BAEN01000041">
    <property type="protein sequence ID" value="GAC14911.1"/>
    <property type="molecule type" value="Genomic_DNA"/>
</dbReference>
<dbReference type="eggNOG" id="COG1670">
    <property type="taxonomic scope" value="Bacteria"/>
</dbReference>
<dbReference type="InterPro" id="IPR000182">
    <property type="entry name" value="GNAT_dom"/>
</dbReference>
<dbReference type="Gene3D" id="3.40.630.30">
    <property type="match status" value="1"/>
</dbReference>
<keyword evidence="3" id="KW-1185">Reference proteome</keyword>
<dbReference type="SUPFAM" id="SSF55729">
    <property type="entry name" value="Acyl-CoA N-acyltransferases (Nat)"/>
    <property type="match status" value="1"/>
</dbReference>
<sequence length="185" mass="21514">MDNTGNTEYHSERFNFVTLCEFDLNLIYELYCSDLVMEKVMPKLNHTQAKNLLFDILKQQQTRPCEFWRIECACSGETMGIQGFMASKKQRNQKCAEFGILLRPEAFGKKVATESVTAMLNYGFRTLKLESVHAFYQADNIASGKIVEKLHFSIEPVSRQPKQRRCEITRTDFFNHNKDFQFVGN</sequence>
<dbReference type="AlphaFoldDB" id="K6XTB2"/>
<evidence type="ECO:0000259" key="1">
    <source>
        <dbReference type="Pfam" id="PF13302"/>
    </source>
</evidence>
<comment type="caution">
    <text evidence="2">The sequence shown here is derived from an EMBL/GenBank/DDBJ whole genome shotgun (WGS) entry which is preliminary data.</text>
</comment>
<protein>
    <recommendedName>
        <fullName evidence="1">N-acetyltransferase domain-containing protein</fullName>
    </recommendedName>
</protein>
<dbReference type="STRING" id="1127673.GLIP_2284"/>
<proteinExistence type="predicted"/>
<dbReference type="InterPro" id="IPR016181">
    <property type="entry name" value="Acyl_CoA_acyltransferase"/>
</dbReference>
<dbReference type="Pfam" id="PF13302">
    <property type="entry name" value="Acetyltransf_3"/>
    <property type="match status" value="1"/>
</dbReference>
<gene>
    <name evidence="2" type="ORF">GLIP_2284</name>
</gene>
<evidence type="ECO:0000313" key="2">
    <source>
        <dbReference type="EMBL" id="GAC14911.1"/>
    </source>
</evidence>
<reference evidence="2 3" key="1">
    <citation type="journal article" date="2017" name="Antonie Van Leeuwenhoek">
        <title>Rhizobium rhizosphaerae sp. nov., a novel species isolated from rice rhizosphere.</title>
        <authorList>
            <person name="Zhao J.J."/>
            <person name="Zhang J."/>
            <person name="Zhang R.J."/>
            <person name="Zhang C.W."/>
            <person name="Yin H.Q."/>
            <person name="Zhang X.X."/>
        </authorList>
    </citation>
    <scope>NUCLEOTIDE SEQUENCE [LARGE SCALE GENOMIC DNA]</scope>
    <source>
        <strain evidence="2 3">E3</strain>
    </source>
</reference>
<dbReference type="OrthoDB" id="9801656at2"/>
<dbReference type="GO" id="GO:0016747">
    <property type="term" value="F:acyltransferase activity, transferring groups other than amino-acyl groups"/>
    <property type="evidence" value="ECO:0007669"/>
    <property type="project" value="InterPro"/>
</dbReference>
<dbReference type="InterPro" id="IPR051531">
    <property type="entry name" value="N-acetyltransferase"/>
</dbReference>
<name>K6XTB2_9ALTE</name>
<dbReference type="PANTHER" id="PTHR43792">
    <property type="entry name" value="GNAT FAMILY, PUTATIVE (AFU_ORTHOLOGUE AFUA_3G00765)-RELATED-RELATED"/>
    <property type="match status" value="1"/>
</dbReference>
<dbReference type="RefSeq" id="WP_008844727.1">
    <property type="nucleotide sequence ID" value="NZ_BAEN01000041.1"/>
</dbReference>
<dbReference type="PANTHER" id="PTHR43792:SF1">
    <property type="entry name" value="N-ACETYLTRANSFERASE DOMAIN-CONTAINING PROTEIN"/>
    <property type="match status" value="1"/>
</dbReference>
<accession>K6XTB2</accession>
<organism evidence="2 3">
    <name type="scientific">Aliiglaciecola lipolytica E3</name>
    <dbReference type="NCBI Taxonomy" id="1127673"/>
    <lineage>
        <taxon>Bacteria</taxon>
        <taxon>Pseudomonadati</taxon>
        <taxon>Pseudomonadota</taxon>
        <taxon>Gammaproteobacteria</taxon>
        <taxon>Alteromonadales</taxon>
        <taxon>Alteromonadaceae</taxon>
        <taxon>Aliiglaciecola</taxon>
    </lineage>
</organism>
<dbReference type="Proteomes" id="UP000006334">
    <property type="component" value="Unassembled WGS sequence"/>
</dbReference>
<feature type="domain" description="N-acetyltransferase" evidence="1">
    <location>
        <begin position="13"/>
        <end position="152"/>
    </location>
</feature>
<evidence type="ECO:0000313" key="3">
    <source>
        <dbReference type="Proteomes" id="UP000006334"/>
    </source>
</evidence>